<dbReference type="Proteomes" id="UP000282818">
    <property type="component" value="Unassembled WGS sequence"/>
</dbReference>
<dbReference type="InterPro" id="IPR046847">
    <property type="entry name" value="Xre-like_HTH"/>
</dbReference>
<dbReference type="RefSeq" id="WP_127695959.1">
    <property type="nucleotide sequence ID" value="NZ_SACQ01000011.1"/>
</dbReference>
<evidence type="ECO:0000259" key="2">
    <source>
        <dbReference type="Pfam" id="PF20432"/>
    </source>
</evidence>
<evidence type="ECO:0000259" key="1">
    <source>
        <dbReference type="Pfam" id="PF09722"/>
    </source>
</evidence>
<dbReference type="Pfam" id="PF20432">
    <property type="entry name" value="Xre-like-HTH"/>
    <property type="match status" value="1"/>
</dbReference>
<feature type="domain" description="Antitoxin Xre-like helix-turn-helix" evidence="2">
    <location>
        <begin position="18"/>
        <end position="74"/>
    </location>
</feature>
<feature type="domain" description="Antitoxin Xre/MbcA/ParS-like toxin-binding" evidence="1">
    <location>
        <begin position="78"/>
        <end position="129"/>
    </location>
</feature>
<keyword evidence="4" id="KW-1185">Reference proteome</keyword>
<dbReference type="InterPro" id="IPR024467">
    <property type="entry name" value="Xre/MbcA/ParS-like_toxin-bd"/>
</dbReference>
<name>A0A437Q4B3_9GAMM</name>
<protein>
    <submittedName>
        <fullName evidence="3">DUF2384 domain-containing protein</fullName>
    </submittedName>
</protein>
<dbReference type="EMBL" id="SACQ01000011">
    <property type="protein sequence ID" value="RVU29322.1"/>
    <property type="molecule type" value="Genomic_DNA"/>
</dbReference>
<reference evidence="3 4" key="1">
    <citation type="submission" date="2019-01" db="EMBL/GenBank/DDBJ databases">
        <authorList>
            <person name="Chen W.-M."/>
        </authorList>
    </citation>
    <scope>NUCLEOTIDE SEQUENCE [LARGE SCALE GENOMIC DNA]</scope>
    <source>
        <strain evidence="3 4">HPM-16</strain>
    </source>
</reference>
<proteinExistence type="predicted"/>
<gene>
    <name evidence="3" type="ORF">EOE65_17005</name>
</gene>
<accession>A0A437Q4B3</accession>
<dbReference type="GO" id="GO:0003677">
    <property type="term" value="F:DNA binding"/>
    <property type="evidence" value="ECO:0007669"/>
    <property type="project" value="InterPro"/>
</dbReference>
<dbReference type="Pfam" id="PF09722">
    <property type="entry name" value="Xre_MbcA_ParS_C"/>
    <property type="match status" value="1"/>
</dbReference>
<sequence>MLAAQDFLKQKDPSRVSSTALKVFFNIAEAWGLSSQDEMTLLGRPARSTFYKWRNGEGPVIPKDTLERISYVMGIYKALRLLFPTEEQANAWPKKPNRDFGGESALNVMLKGSVINLADVRRYLDAMRG</sequence>
<evidence type="ECO:0000313" key="3">
    <source>
        <dbReference type="EMBL" id="RVU29322.1"/>
    </source>
</evidence>
<organism evidence="3 4">
    <name type="scientific">Neptunomonas marina</name>
    <dbReference type="NCBI Taxonomy" id="1815562"/>
    <lineage>
        <taxon>Bacteria</taxon>
        <taxon>Pseudomonadati</taxon>
        <taxon>Pseudomonadota</taxon>
        <taxon>Gammaproteobacteria</taxon>
        <taxon>Oceanospirillales</taxon>
        <taxon>Oceanospirillaceae</taxon>
        <taxon>Neptunomonas</taxon>
    </lineage>
</organism>
<dbReference type="AlphaFoldDB" id="A0A437Q4B3"/>
<evidence type="ECO:0000313" key="4">
    <source>
        <dbReference type="Proteomes" id="UP000282818"/>
    </source>
</evidence>
<comment type="caution">
    <text evidence="3">The sequence shown here is derived from an EMBL/GenBank/DDBJ whole genome shotgun (WGS) entry which is preliminary data.</text>
</comment>